<proteinExistence type="predicted"/>
<dbReference type="KEGG" id="psoj:PHYSODRAFT_338543"/>
<dbReference type="InParanoid" id="G5A2C9"/>
<sequence length="332" mass="36412">MPIHALNCTLPPLVRVHRAFFAWASQLKQGQGVSAHAKVFAQEELDGAHEAAVTKAWLSNRAGKDLRAKWKALMPEERESFLQSTADDTFLLEEAPNGVLDERQDGARYPHRARAAITSTDSRVGRTCDAPVQAPESAADQALAKLLRQRNQLCGSVARAAMSAELAAMAMAVRKRDADGVAESAAAVIECLGAQVAGSFSAGARDKLLVLMWDTAAHVSATRSYNLLHSDSEAMEAHEMTRDSAREAVATWRDFTTDNSGVNPRFKEAVDNQVPFNPRYARYWGSLAWQSQLYSGGNAVPQSLSWIKKLPPRCILHLSQTCRSRSQILTER</sequence>
<evidence type="ECO:0000313" key="1">
    <source>
        <dbReference type="EMBL" id="EGZ09820.1"/>
    </source>
</evidence>
<protein>
    <submittedName>
        <fullName evidence="1">Uncharacterized protein</fullName>
    </submittedName>
</protein>
<dbReference type="EMBL" id="JH159159">
    <property type="protein sequence ID" value="EGZ09820.1"/>
    <property type="molecule type" value="Genomic_DNA"/>
</dbReference>
<dbReference type="OMA" id="PRYARYW"/>
<reference evidence="1 2" key="1">
    <citation type="journal article" date="2006" name="Science">
        <title>Phytophthora genome sequences uncover evolutionary origins and mechanisms of pathogenesis.</title>
        <authorList>
            <person name="Tyler B.M."/>
            <person name="Tripathy S."/>
            <person name="Zhang X."/>
            <person name="Dehal P."/>
            <person name="Jiang R.H."/>
            <person name="Aerts A."/>
            <person name="Arredondo F.D."/>
            <person name="Baxter L."/>
            <person name="Bensasson D."/>
            <person name="Beynon J.L."/>
            <person name="Chapman J."/>
            <person name="Damasceno C.M."/>
            <person name="Dorrance A.E."/>
            <person name="Dou D."/>
            <person name="Dickerman A.W."/>
            <person name="Dubchak I.L."/>
            <person name="Garbelotto M."/>
            <person name="Gijzen M."/>
            <person name="Gordon S.G."/>
            <person name="Govers F."/>
            <person name="Grunwald N.J."/>
            <person name="Huang W."/>
            <person name="Ivors K.L."/>
            <person name="Jones R.W."/>
            <person name="Kamoun S."/>
            <person name="Krampis K."/>
            <person name="Lamour K.H."/>
            <person name="Lee M.K."/>
            <person name="McDonald W.H."/>
            <person name="Medina M."/>
            <person name="Meijer H.J."/>
            <person name="Nordberg E.K."/>
            <person name="Maclean D.J."/>
            <person name="Ospina-Giraldo M.D."/>
            <person name="Morris P.F."/>
            <person name="Phuntumart V."/>
            <person name="Putnam N.H."/>
            <person name="Rash S."/>
            <person name="Rose J.K."/>
            <person name="Sakihama Y."/>
            <person name="Salamov A.A."/>
            <person name="Savidor A."/>
            <person name="Scheuring C.F."/>
            <person name="Smith B.M."/>
            <person name="Sobral B.W."/>
            <person name="Terry A."/>
            <person name="Torto-Alalibo T.A."/>
            <person name="Win J."/>
            <person name="Xu Z."/>
            <person name="Zhang H."/>
            <person name="Grigoriev I.V."/>
            <person name="Rokhsar D.S."/>
            <person name="Boore J.L."/>
        </authorList>
    </citation>
    <scope>NUCLEOTIDE SEQUENCE [LARGE SCALE GENOMIC DNA]</scope>
    <source>
        <strain evidence="1 2">P6497</strain>
    </source>
</reference>
<keyword evidence="2" id="KW-1185">Reference proteome</keyword>
<dbReference type="GeneID" id="20647592"/>
<name>G5A2C9_PHYSP</name>
<dbReference type="RefSeq" id="XP_009534681.1">
    <property type="nucleotide sequence ID" value="XM_009536386.1"/>
</dbReference>
<dbReference type="Proteomes" id="UP000002640">
    <property type="component" value="Unassembled WGS sequence"/>
</dbReference>
<organism evidence="1 2">
    <name type="scientific">Phytophthora sojae (strain P6497)</name>
    <name type="common">Soybean stem and root rot agent</name>
    <name type="synonym">Phytophthora megasperma f. sp. glycines</name>
    <dbReference type="NCBI Taxonomy" id="1094619"/>
    <lineage>
        <taxon>Eukaryota</taxon>
        <taxon>Sar</taxon>
        <taxon>Stramenopiles</taxon>
        <taxon>Oomycota</taxon>
        <taxon>Peronosporomycetes</taxon>
        <taxon>Peronosporales</taxon>
        <taxon>Peronosporaceae</taxon>
        <taxon>Phytophthora</taxon>
    </lineage>
</organism>
<accession>G5A2C9</accession>
<evidence type="ECO:0000313" key="2">
    <source>
        <dbReference type="Proteomes" id="UP000002640"/>
    </source>
</evidence>
<gene>
    <name evidence="1" type="ORF">PHYSODRAFT_338543</name>
</gene>
<dbReference type="AlphaFoldDB" id="G5A2C9"/>